<evidence type="ECO:0000313" key="5">
    <source>
        <dbReference type="EMBL" id="MFD0920417.1"/>
    </source>
</evidence>
<dbReference type="Pfam" id="PF07729">
    <property type="entry name" value="FCD"/>
    <property type="match status" value="1"/>
</dbReference>
<dbReference type="Proteomes" id="UP001597018">
    <property type="component" value="Unassembled WGS sequence"/>
</dbReference>
<evidence type="ECO:0000256" key="1">
    <source>
        <dbReference type="ARBA" id="ARBA00023015"/>
    </source>
</evidence>
<evidence type="ECO:0000256" key="3">
    <source>
        <dbReference type="ARBA" id="ARBA00023163"/>
    </source>
</evidence>
<keyword evidence="3" id="KW-0804">Transcription</keyword>
<keyword evidence="1" id="KW-0805">Transcription regulation</keyword>
<gene>
    <name evidence="5" type="ORF">ACFQ16_11755</name>
</gene>
<dbReference type="PANTHER" id="PTHR43537">
    <property type="entry name" value="TRANSCRIPTIONAL REGULATOR, GNTR FAMILY"/>
    <property type="match status" value="1"/>
</dbReference>
<dbReference type="Gene3D" id="1.10.10.10">
    <property type="entry name" value="Winged helix-like DNA-binding domain superfamily/Winged helix DNA-binding domain"/>
    <property type="match status" value="1"/>
</dbReference>
<dbReference type="SMART" id="SM00895">
    <property type="entry name" value="FCD"/>
    <property type="match status" value="1"/>
</dbReference>
<accession>A0ABW3FQ14</accession>
<dbReference type="InterPro" id="IPR008920">
    <property type="entry name" value="TF_FadR/GntR_C"/>
</dbReference>
<evidence type="ECO:0000259" key="4">
    <source>
        <dbReference type="PROSITE" id="PS50949"/>
    </source>
</evidence>
<protein>
    <submittedName>
        <fullName evidence="5">FadR/GntR family transcriptional regulator</fullName>
    </submittedName>
</protein>
<evidence type="ECO:0000313" key="6">
    <source>
        <dbReference type="Proteomes" id="UP001597018"/>
    </source>
</evidence>
<dbReference type="SUPFAM" id="SSF48008">
    <property type="entry name" value="GntR ligand-binding domain-like"/>
    <property type="match status" value="1"/>
</dbReference>
<reference evidence="6" key="1">
    <citation type="journal article" date="2019" name="Int. J. Syst. Evol. Microbiol.">
        <title>The Global Catalogue of Microorganisms (GCM) 10K type strain sequencing project: providing services to taxonomists for standard genome sequencing and annotation.</title>
        <authorList>
            <consortium name="The Broad Institute Genomics Platform"/>
            <consortium name="The Broad Institute Genome Sequencing Center for Infectious Disease"/>
            <person name="Wu L."/>
            <person name="Ma J."/>
        </authorList>
    </citation>
    <scope>NUCLEOTIDE SEQUENCE [LARGE SCALE GENOMIC DNA]</scope>
    <source>
        <strain evidence="6">CCUG 56401</strain>
    </source>
</reference>
<keyword evidence="2" id="KW-0238">DNA-binding</keyword>
<dbReference type="PANTHER" id="PTHR43537:SF24">
    <property type="entry name" value="GLUCONATE OPERON TRANSCRIPTIONAL REPRESSOR"/>
    <property type="match status" value="1"/>
</dbReference>
<dbReference type="InterPro" id="IPR036388">
    <property type="entry name" value="WH-like_DNA-bd_sf"/>
</dbReference>
<dbReference type="CDD" id="cd07377">
    <property type="entry name" value="WHTH_GntR"/>
    <property type="match status" value="1"/>
</dbReference>
<dbReference type="RefSeq" id="WP_263247978.1">
    <property type="nucleotide sequence ID" value="NZ_BAABLT010000005.1"/>
</dbReference>
<organism evidence="5 6">
    <name type="scientific">Saccharopolyspora rosea</name>
    <dbReference type="NCBI Taxonomy" id="524884"/>
    <lineage>
        <taxon>Bacteria</taxon>
        <taxon>Bacillati</taxon>
        <taxon>Actinomycetota</taxon>
        <taxon>Actinomycetes</taxon>
        <taxon>Pseudonocardiales</taxon>
        <taxon>Pseudonocardiaceae</taxon>
        <taxon>Saccharopolyspora</taxon>
    </lineage>
</organism>
<proteinExistence type="predicted"/>
<dbReference type="InterPro" id="IPR000524">
    <property type="entry name" value="Tscrpt_reg_HTH_GntR"/>
</dbReference>
<feature type="domain" description="HTH gntR-type" evidence="4">
    <location>
        <begin position="26"/>
        <end position="96"/>
    </location>
</feature>
<dbReference type="PROSITE" id="PS50949">
    <property type="entry name" value="HTH_GNTR"/>
    <property type="match status" value="1"/>
</dbReference>
<comment type="caution">
    <text evidence="5">The sequence shown here is derived from an EMBL/GenBank/DDBJ whole genome shotgun (WGS) entry which is preliminary data.</text>
</comment>
<dbReference type="EMBL" id="JBHTIW010000007">
    <property type="protein sequence ID" value="MFD0920417.1"/>
    <property type="molecule type" value="Genomic_DNA"/>
</dbReference>
<evidence type="ECO:0000256" key="2">
    <source>
        <dbReference type="ARBA" id="ARBA00023125"/>
    </source>
</evidence>
<dbReference type="InterPro" id="IPR036390">
    <property type="entry name" value="WH_DNA-bd_sf"/>
</dbReference>
<keyword evidence="6" id="KW-1185">Reference proteome</keyword>
<dbReference type="SUPFAM" id="SSF46785">
    <property type="entry name" value="Winged helix' DNA-binding domain"/>
    <property type="match status" value="1"/>
</dbReference>
<sequence>MTVVRGGAVADVDTVLQGREWPASRPRTATALAAVLRNRIALGGLPPGTRLPTERELAASLGVSRNTVREALRRLADDGLVTTTLGRSGGTRVREAPPEHASRESIAAGFRRTIEEYMQYRAAIEPLAARLAARNAEPAEVRELVGLLREPAPDLATYHRLDSRLHASIARASRNSVLGEAVERAREEMFVRGNVLWLRTNWSAVYPGDDAVRDAFGAEHREVVAAIEAGDADAAEEAMRRHLAEAHRQFLRLLDAPEHG</sequence>
<dbReference type="Pfam" id="PF00392">
    <property type="entry name" value="GntR"/>
    <property type="match status" value="1"/>
</dbReference>
<dbReference type="InterPro" id="IPR011711">
    <property type="entry name" value="GntR_C"/>
</dbReference>
<dbReference type="PRINTS" id="PR00035">
    <property type="entry name" value="HTHGNTR"/>
</dbReference>
<dbReference type="SMART" id="SM00345">
    <property type="entry name" value="HTH_GNTR"/>
    <property type="match status" value="1"/>
</dbReference>
<dbReference type="Gene3D" id="1.20.120.530">
    <property type="entry name" value="GntR ligand-binding domain-like"/>
    <property type="match status" value="1"/>
</dbReference>
<name>A0ABW3FQ14_9PSEU</name>